<feature type="domain" description="Amylopullulanase X25" evidence="2">
    <location>
        <begin position="28"/>
        <end position="112"/>
    </location>
</feature>
<accession>A0A9D9EFU8</accession>
<proteinExistence type="predicted"/>
<comment type="caution">
    <text evidence="3">The sequence shown here is derived from an EMBL/GenBank/DDBJ whole genome shotgun (WGS) entry which is preliminary data.</text>
</comment>
<protein>
    <recommendedName>
        <fullName evidence="2">Amylopullulanase X25 domain-containing protein</fullName>
    </recommendedName>
</protein>
<organism evidence="3 4">
    <name type="scientific">Candidatus Enterocola intestinipullorum</name>
    <dbReference type="NCBI Taxonomy" id="2840783"/>
    <lineage>
        <taxon>Bacteria</taxon>
        <taxon>Pseudomonadati</taxon>
        <taxon>Bacteroidota</taxon>
        <taxon>Bacteroidia</taxon>
        <taxon>Bacteroidales</taxon>
        <taxon>Candidatus Enterocola</taxon>
    </lineage>
</organism>
<evidence type="ECO:0000313" key="4">
    <source>
        <dbReference type="Proteomes" id="UP000823637"/>
    </source>
</evidence>
<evidence type="ECO:0000256" key="1">
    <source>
        <dbReference type="SAM" id="SignalP"/>
    </source>
</evidence>
<dbReference type="InterPro" id="IPR013783">
    <property type="entry name" value="Ig-like_fold"/>
</dbReference>
<feature type="chain" id="PRO_5039392099" description="Amylopullulanase X25 domain-containing protein" evidence="1">
    <location>
        <begin position="20"/>
        <end position="305"/>
    </location>
</feature>
<sequence>MKKLLLLFSFVIAAFAVNAQTYYMAGNGTADNNWCCGVNWGDPDNTPNKCPMTGSGNNWSYETTVPAGTYEFKITDGTWDLAYNVYNIDQAQSTPGYEGADNIKFTVASEATITVNLTVIEGGAQIVLKSSVPFGSATITSWTIVGPSWLMGSEWDTNDTSNDMKNTSGSTWTLVKSGVAFDPSDVEDGKISFKAVANHSYSVGEIPGPGSDASMDAPTEAGTYDFTFTLDASLQSVMGTFAKSSGSAVDETSAPVVTAANGTVYADGELVIYDLVGNNVTAENGNLKGVYVVVVDGVSSKINVQ</sequence>
<keyword evidence="1" id="KW-0732">Signal</keyword>
<reference evidence="3" key="2">
    <citation type="journal article" date="2021" name="PeerJ">
        <title>Extensive microbial diversity within the chicken gut microbiome revealed by metagenomics and culture.</title>
        <authorList>
            <person name="Gilroy R."/>
            <person name="Ravi A."/>
            <person name="Getino M."/>
            <person name="Pursley I."/>
            <person name="Horton D.L."/>
            <person name="Alikhan N.F."/>
            <person name="Baker D."/>
            <person name="Gharbi K."/>
            <person name="Hall N."/>
            <person name="Watson M."/>
            <person name="Adriaenssens E.M."/>
            <person name="Foster-Nyarko E."/>
            <person name="Jarju S."/>
            <person name="Secka A."/>
            <person name="Antonio M."/>
            <person name="Oren A."/>
            <person name="Chaudhuri R.R."/>
            <person name="La Ragione R."/>
            <person name="Hildebrand F."/>
            <person name="Pallen M.J."/>
        </authorList>
    </citation>
    <scope>NUCLEOTIDE SEQUENCE</scope>
    <source>
        <strain evidence="3">D3-1215</strain>
    </source>
</reference>
<name>A0A9D9EFU8_9BACT</name>
<dbReference type="Pfam" id="PF22058">
    <property type="entry name" value="X25_BaPul_like"/>
    <property type="match status" value="1"/>
</dbReference>
<gene>
    <name evidence="3" type="ORF">IAC32_06290</name>
</gene>
<reference evidence="3" key="1">
    <citation type="submission" date="2020-10" db="EMBL/GenBank/DDBJ databases">
        <authorList>
            <person name="Gilroy R."/>
        </authorList>
    </citation>
    <scope>NUCLEOTIDE SEQUENCE</scope>
    <source>
        <strain evidence="3">D3-1215</strain>
    </source>
</reference>
<evidence type="ECO:0000259" key="2">
    <source>
        <dbReference type="Pfam" id="PF22058"/>
    </source>
</evidence>
<feature type="signal peptide" evidence="1">
    <location>
        <begin position="1"/>
        <end position="19"/>
    </location>
</feature>
<dbReference type="Gene3D" id="2.60.40.10">
    <property type="entry name" value="Immunoglobulins"/>
    <property type="match status" value="2"/>
</dbReference>
<dbReference type="EMBL" id="JADIMR010000094">
    <property type="protein sequence ID" value="MBO8447336.1"/>
    <property type="molecule type" value="Genomic_DNA"/>
</dbReference>
<dbReference type="InterPro" id="IPR054409">
    <property type="entry name" value="X25_BaPul-like"/>
</dbReference>
<dbReference type="AlphaFoldDB" id="A0A9D9EFU8"/>
<dbReference type="Proteomes" id="UP000823637">
    <property type="component" value="Unassembled WGS sequence"/>
</dbReference>
<evidence type="ECO:0000313" key="3">
    <source>
        <dbReference type="EMBL" id="MBO8447336.1"/>
    </source>
</evidence>